<sequence>MFARSATDPLPSATAFACVTELPAPIAVPLIALLAVASEPTTAPPPSATAPPPLAAAPLPIAIE</sequence>
<accession>A0A2S9MNJ7</accession>
<protein>
    <submittedName>
        <fullName evidence="2">Uncharacterized protein</fullName>
    </submittedName>
</protein>
<organism evidence="2 3">
    <name type="scientific">Burkholderia multivorans</name>
    <dbReference type="NCBI Taxonomy" id="87883"/>
    <lineage>
        <taxon>Bacteria</taxon>
        <taxon>Pseudomonadati</taxon>
        <taxon>Pseudomonadota</taxon>
        <taxon>Betaproteobacteria</taxon>
        <taxon>Burkholderiales</taxon>
        <taxon>Burkholderiaceae</taxon>
        <taxon>Burkholderia</taxon>
        <taxon>Burkholderia cepacia complex</taxon>
    </lineage>
</organism>
<evidence type="ECO:0000313" key="2">
    <source>
        <dbReference type="EMBL" id="PRF60342.1"/>
    </source>
</evidence>
<dbReference type="Proteomes" id="UP000238982">
    <property type="component" value="Unassembled WGS sequence"/>
</dbReference>
<name>A0A2S9MNJ7_9BURK</name>
<dbReference type="EMBL" id="PVGH01000060">
    <property type="protein sequence ID" value="PRF60342.1"/>
    <property type="molecule type" value="Genomic_DNA"/>
</dbReference>
<feature type="region of interest" description="Disordered" evidence="1">
    <location>
        <begin position="40"/>
        <end position="64"/>
    </location>
</feature>
<evidence type="ECO:0000256" key="1">
    <source>
        <dbReference type="SAM" id="MobiDB-lite"/>
    </source>
</evidence>
<gene>
    <name evidence="2" type="ORF">C6Q15_15535</name>
</gene>
<comment type="caution">
    <text evidence="2">The sequence shown here is derived from an EMBL/GenBank/DDBJ whole genome shotgun (WGS) entry which is preliminary data.</text>
</comment>
<proteinExistence type="predicted"/>
<evidence type="ECO:0000313" key="3">
    <source>
        <dbReference type="Proteomes" id="UP000238982"/>
    </source>
</evidence>
<dbReference type="AlphaFoldDB" id="A0A2S9MNJ7"/>
<feature type="compositionally biased region" description="Pro residues" evidence="1">
    <location>
        <begin position="42"/>
        <end position="55"/>
    </location>
</feature>
<reference evidence="2 3" key="1">
    <citation type="submission" date="2018-03" db="EMBL/GenBank/DDBJ databases">
        <authorList>
            <person name="Keele B.F."/>
        </authorList>
    </citation>
    <scope>NUCLEOTIDE SEQUENCE [LARGE SCALE GENOMIC DNA]</scope>
    <source>
        <strain evidence="2 3">AU19729</strain>
    </source>
</reference>